<evidence type="ECO:0000313" key="2">
    <source>
        <dbReference type="EMBL" id="KAL1853244.1"/>
    </source>
</evidence>
<reference evidence="2 3" key="1">
    <citation type="journal article" date="2024" name="Commun. Biol.">
        <title>Comparative genomic analysis of thermophilic fungi reveals convergent evolutionary adaptations and gene losses.</title>
        <authorList>
            <person name="Steindorff A.S."/>
            <person name="Aguilar-Pontes M.V."/>
            <person name="Robinson A.J."/>
            <person name="Andreopoulos B."/>
            <person name="LaButti K."/>
            <person name="Kuo A."/>
            <person name="Mondo S."/>
            <person name="Riley R."/>
            <person name="Otillar R."/>
            <person name="Haridas S."/>
            <person name="Lipzen A."/>
            <person name="Grimwood J."/>
            <person name="Schmutz J."/>
            <person name="Clum A."/>
            <person name="Reid I.D."/>
            <person name="Moisan M.C."/>
            <person name="Butler G."/>
            <person name="Nguyen T.T.M."/>
            <person name="Dewar K."/>
            <person name="Conant G."/>
            <person name="Drula E."/>
            <person name="Henrissat B."/>
            <person name="Hansel C."/>
            <person name="Singer S."/>
            <person name="Hutchinson M.I."/>
            <person name="de Vries R.P."/>
            <person name="Natvig D.O."/>
            <person name="Powell A.J."/>
            <person name="Tsang A."/>
            <person name="Grigoriev I.V."/>
        </authorList>
    </citation>
    <scope>NUCLEOTIDE SEQUENCE [LARGE SCALE GENOMIC DNA]</scope>
    <source>
        <strain evidence="2 3">ATCC 24622</strain>
    </source>
</reference>
<dbReference type="EMBL" id="JAZHXJ010000707">
    <property type="protein sequence ID" value="KAL1853244.1"/>
    <property type="molecule type" value="Genomic_DNA"/>
</dbReference>
<feature type="region of interest" description="Disordered" evidence="1">
    <location>
        <begin position="177"/>
        <end position="201"/>
    </location>
</feature>
<accession>A0ABR3W518</accession>
<evidence type="ECO:0000313" key="3">
    <source>
        <dbReference type="Proteomes" id="UP001586593"/>
    </source>
</evidence>
<name>A0ABR3W518_9PEZI</name>
<evidence type="ECO:0000256" key="1">
    <source>
        <dbReference type="SAM" id="MobiDB-lite"/>
    </source>
</evidence>
<proteinExistence type="predicted"/>
<sequence>MLQRPQSCLMQHTGALRATAAVRNDRLHLPVTLVVSYKQPRPGLPVPGLHRMTMTMRRGACVGLYTLYTAEWTIPGGISFASKIDIVSGEVGRRGTAVADEFIDAVDLSGKCSPFRGPPAHLCSSLGVGSSTAAAGGVAEQTRTQTTTGLVAAVPTTMFTTTTTATTPATAAGGMYLSSSSPTAVPPQGEPDASLQSPDATTNGHALHLGETFISFFQYLTNYVVNYFFSYDRWQLVNNQLDRVT</sequence>
<comment type="caution">
    <text evidence="2">The sequence shown here is derived from an EMBL/GenBank/DDBJ whole genome shotgun (WGS) entry which is preliminary data.</text>
</comment>
<gene>
    <name evidence="2" type="ORF">VTK73DRAFT_9023</name>
</gene>
<keyword evidence="3" id="KW-1185">Reference proteome</keyword>
<dbReference type="Proteomes" id="UP001586593">
    <property type="component" value="Unassembled WGS sequence"/>
</dbReference>
<protein>
    <submittedName>
        <fullName evidence="2">Uncharacterized protein</fullName>
    </submittedName>
</protein>
<organism evidence="2 3">
    <name type="scientific">Phialemonium thermophilum</name>
    <dbReference type="NCBI Taxonomy" id="223376"/>
    <lineage>
        <taxon>Eukaryota</taxon>
        <taxon>Fungi</taxon>
        <taxon>Dikarya</taxon>
        <taxon>Ascomycota</taxon>
        <taxon>Pezizomycotina</taxon>
        <taxon>Sordariomycetes</taxon>
        <taxon>Sordariomycetidae</taxon>
        <taxon>Cephalothecales</taxon>
        <taxon>Cephalothecaceae</taxon>
        <taxon>Phialemonium</taxon>
    </lineage>
</organism>